<dbReference type="Pfam" id="PF01965">
    <property type="entry name" value="DJ-1_PfpI"/>
    <property type="match status" value="1"/>
</dbReference>
<evidence type="ECO:0000313" key="3">
    <source>
        <dbReference type="Proteomes" id="UP001174934"/>
    </source>
</evidence>
<reference evidence="2" key="1">
    <citation type="submission" date="2023-06" db="EMBL/GenBank/DDBJ databases">
        <title>Genome-scale phylogeny and comparative genomics of the fungal order Sordariales.</title>
        <authorList>
            <consortium name="Lawrence Berkeley National Laboratory"/>
            <person name="Hensen N."/>
            <person name="Bonometti L."/>
            <person name="Westerberg I."/>
            <person name="Brannstrom I.O."/>
            <person name="Guillou S."/>
            <person name="Cros-Aarteil S."/>
            <person name="Calhoun S."/>
            <person name="Haridas S."/>
            <person name="Kuo A."/>
            <person name="Mondo S."/>
            <person name="Pangilinan J."/>
            <person name="Riley R."/>
            <person name="LaButti K."/>
            <person name="Andreopoulos B."/>
            <person name="Lipzen A."/>
            <person name="Chen C."/>
            <person name="Yanf M."/>
            <person name="Daum C."/>
            <person name="Ng V."/>
            <person name="Clum A."/>
            <person name="Steindorff A."/>
            <person name="Ohm R."/>
            <person name="Martin F."/>
            <person name="Silar P."/>
            <person name="Natvig D."/>
            <person name="Lalanne C."/>
            <person name="Gautier V."/>
            <person name="Ament-velasquez S.L."/>
            <person name="Kruys A."/>
            <person name="Hutchinson M.I."/>
            <person name="Powell A.J."/>
            <person name="Barry K."/>
            <person name="Miller A.N."/>
            <person name="Grigoriev I.V."/>
            <person name="Debuchy R."/>
            <person name="Gladieux P."/>
            <person name="Thoren M.H."/>
            <person name="Johannesson H."/>
        </authorList>
    </citation>
    <scope>NUCLEOTIDE SEQUENCE</scope>
    <source>
        <strain evidence="2">SMH3391-2</strain>
    </source>
</reference>
<keyword evidence="3" id="KW-1185">Reference proteome</keyword>
<comment type="caution">
    <text evidence="2">The sequence shown here is derived from an EMBL/GenBank/DDBJ whole genome shotgun (WGS) entry which is preliminary data.</text>
</comment>
<proteinExistence type="predicted"/>
<dbReference type="PANTHER" id="PTHR43130">
    <property type="entry name" value="ARAC-FAMILY TRANSCRIPTIONAL REGULATOR"/>
    <property type="match status" value="1"/>
</dbReference>
<dbReference type="Proteomes" id="UP001174934">
    <property type="component" value="Unassembled WGS sequence"/>
</dbReference>
<sequence>MAPSPPTKVLMLLFPGFNTLDMNGPYETFSKSGQSSLFKVTVTSETEITTSTEGVHVKRDVALDETLIANLAEYKILIVPGGPLRGPTTPVAVQADETTGHFMQLIEAFSKLSPPPGGAPRILLSICTGAYFLGTLGVFNGRFCTTHWAAYDQLAVRVKETAVRTQGQAATVLPARFVDSGINASNVRIISSGGVSCGIDAALYIVKRLCSEQAAILTAQQMDYAWRKTEGVVFGEDYGVAVARE</sequence>
<name>A0AA39WGW0_9PEZI</name>
<dbReference type="AlphaFoldDB" id="A0AA39WGW0"/>
<gene>
    <name evidence="2" type="ORF">B0T17DRAFT_646759</name>
</gene>
<evidence type="ECO:0000313" key="2">
    <source>
        <dbReference type="EMBL" id="KAK0615174.1"/>
    </source>
</evidence>
<evidence type="ECO:0000259" key="1">
    <source>
        <dbReference type="Pfam" id="PF01965"/>
    </source>
</evidence>
<dbReference type="EMBL" id="JAULSR010000007">
    <property type="protein sequence ID" value="KAK0615174.1"/>
    <property type="molecule type" value="Genomic_DNA"/>
</dbReference>
<dbReference type="InterPro" id="IPR029062">
    <property type="entry name" value="Class_I_gatase-like"/>
</dbReference>
<dbReference type="InterPro" id="IPR002818">
    <property type="entry name" value="DJ-1/PfpI"/>
</dbReference>
<organism evidence="2 3">
    <name type="scientific">Bombardia bombarda</name>
    <dbReference type="NCBI Taxonomy" id="252184"/>
    <lineage>
        <taxon>Eukaryota</taxon>
        <taxon>Fungi</taxon>
        <taxon>Dikarya</taxon>
        <taxon>Ascomycota</taxon>
        <taxon>Pezizomycotina</taxon>
        <taxon>Sordariomycetes</taxon>
        <taxon>Sordariomycetidae</taxon>
        <taxon>Sordariales</taxon>
        <taxon>Lasiosphaeriaceae</taxon>
        <taxon>Bombardia</taxon>
    </lineage>
</organism>
<feature type="domain" description="DJ-1/PfpI" evidence="1">
    <location>
        <begin position="8"/>
        <end position="160"/>
    </location>
</feature>
<dbReference type="InterPro" id="IPR052158">
    <property type="entry name" value="INH-QAR"/>
</dbReference>
<protein>
    <submittedName>
        <fullName evidence="2">ThiJ/PfpI family protein</fullName>
    </submittedName>
</protein>
<dbReference type="PANTHER" id="PTHR43130:SF3">
    <property type="entry name" value="HTH-TYPE TRANSCRIPTIONAL REGULATOR RV1931C"/>
    <property type="match status" value="1"/>
</dbReference>
<dbReference type="SUPFAM" id="SSF52317">
    <property type="entry name" value="Class I glutamine amidotransferase-like"/>
    <property type="match status" value="1"/>
</dbReference>
<dbReference type="Gene3D" id="3.40.50.880">
    <property type="match status" value="1"/>
</dbReference>
<accession>A0AA39WGW0</accession>